<dbReference type="Pfam" id="PF12836">
    <property type="entry name" value="HHH_3"/>
    <property type="match status" value="1"/>
</dbReference>
<comment type="caution">
    <text evidence="5">The sequence shown here is derived from an EMBL/GenBank/DDBJ whole genome shotgun (WGS) entry which is preliminary data.</text>
</comment>
<name>A0ABP0KDQ7_9DINO</name>
<proteinExistence type="predicted"/>
<feature type="compositionally biased region" description="Basic and acidic residues" evidence="2">
    <location>
        <begin position="128"/>
        <end position="143"/>
    </location>
</feature>
<evidence type="ECO:0000256" key="3">
    <source>
        <dbReference type="SAM" id="SignalP"/>
    </source>
</evidence>
<dbReference type="PANTHER" id="PTHR21180">
    <property type="entry name" value="ENDONUCLEASE/EXONUCLEASE/PHOSPHATASE FAMILY DOMAIN-CONTAINING PROTEIN 1"/>
    <property type="match status" value="1"/>
</dbReference>
<dbReference type="SUPFAM" id="SSF47781">
    <property type="entry name" value="RuvA domain 2-like"/>
    <property type="match status" value="1"/>
</dbReference>
<evidence type="ECO:0000259" key="4">
    <source>
        <dbReference type="SMART" id="SM00278"/>
    </source>
</evidence>
<dbReference type="Proteomes" id="UP001642464">
    <property type="component" value="Unassembled WGS sequence"/>
</dbReference>
<keyword evidence="1" id="KW-0175">Coiled coil</keyword>
<protein>
    <submittedName>
        <fullName evidence="5">Uncharacterized protein HI_1008</fullName>
    </submittedName>
</protein>
<sequence length="467" mass="51662">MAVNSWAGCTTLLLALLLDSVTAARHRQDQTKNWAMAMALAELESGMVPGAVNRALKAASRSLDARLDELKEKQQEAETKKVSAASALQKKLALVDDVNAKTKAVEAKAKSKRDAMVAVEKAATAHTESGKAHQDAVEKRNKLSQDVEDLDVKITEKNTAMMKALQKMKNEIEDLKDQRDKKVQERDSAEHEQLDLKGKVMAATKFKAGVQQEQVKAEKAVQDAQQELDELQASLDNAVTDATVAEVADTEAADKLRDAKKQADRANRMVKLIEQLKQSIKTYYKSVDDLDDDMMDRDAAGLFNINEASVDQLMSIPSIGRKRAEKIVAHREQHGPFHSREELMEVYGIGPILSSRISEYVTFQGEGGGSGGEPWNIIKTNPLLKTAYKNYNLMVNVFMELHAFDDETYQKVKPATKEIDENSFTAIYLACDPDTKFGKIQANNTELDKVCGSGLWDAVGITRSTFP</sequence>
<dbReference type="InterPro" id="IPR051675">
    <property type="entry name" value="Endo/Exo/Phosphatase_dom_1"/>
</dbReference>
<dbReference type="Gene3D" id="1.10.150.280">
    <property type="entry name" value="AF1531-like domain"/>
    <property type="match status" value="1"/>
</dbReference>
<feature type="domain" description="Helix-hairpin-helix DNA-binding motif class 1" evidence="4">
    <location>
        <begin position="341"/>
        <end position="360"/>
    </location>
</feature>
<feature type="chain" id="PRO_5045029218" evidence="3">
    <location>
        <begin position="24"/>
        <end position="467"/>
    </location>
</feature>
<dbReference type="SMART" id="SM00278">
    <property type="entry name" value="HhH1"/>
    <property type="match status" value="2"/>
</dbReference>
<dbReference type="InterPro" id="IPR003583">
    <property type="entry name" value="Hlx-hairpin-Hlx_DNA-bd_motif"/>
</dbReference>
<dbReference type="EMBL" id="CAXAMM010011079">
    <property type="protein sequence ID" value="CAK9024940.1"/>
    <property type="molecule type" value="Genomic_DNA"/>
</dbReference>
<feature type="domain" description="Helix-hairpin-helix DNA-binding motif class 1" evidence="4">
    <location>
        <begin position="311"/>
        <end position="330"/>
    </location>
</feature>
<keyword evidence="3" id="KW-0732">Signal</keyword>
<feature type="coiled-coil region" evidence="1">
    <location>
        <begin position="53"/>
        <end position="87"/>
    </location>
</feature>
<dbReference type="EMBL" id="CAXAMM010011090">
    <property type="protein sequence ID" value="CAK9024972.1"/>
    <property type="molecule type" value="Genomic_DNA"/>
</dbReference>
<evidence type="ECO:0000313" key="5">
    <source>
        <dbReference type="EMBL" id="CAK9024940.1"/>
    </source>
</evidence>
<evidence type="ECO:0000313" key="7">
    <source>
        <dbReference type="Proteomes" id="UP001642464"/>
    </source>
</evidence>
<dbReference type="PANTHER" id="PTHR21180:SF32">
    <property type="entry name" value="ENDONUCLEASE_EXONUCLEASE_PHOSPHATASE FAMILY DOMAIN-CONTAINING PROTEIN 1"/>
    <property type="match status" value="1"/>
</dbReference>
<keyword evidence="7" id="KW-1185">Reference proteome</keyword>
<feature type="signal peptide" evidence="3">
    <location>
        <begin position="1"/>
        <end position="23"/>
    </location>
</feature>
<evidence type="ECO:0000256" key="1">
    <source>
        <dbReference type="SAM" id="Coils"/>
    </source>
</evidence>
<feature type="region of interest" description="Disordered" evidence="2">
    <location>
        <begin position="124"/>
        <end position="143"/>
    </location>
</feature>
<reference evidence="5 7" key="1">
    <citation type="submission" date="2024-02" db="EMBL/GenBank/DDBJ databases">
        <authorList>
            <person name="Chen Y."/>
            <person name="Shah S."/>
            <person name="Dougan E. K."/>
            <person name="Thang M."/>
            <person name="Chan C."/>
        </authorList>
    </citation>
    <scope>NUCLEOTIDE SEQUENCE [LARGE SCALE GENOMIC DNA]</scope>
</reference>
<evidence type="ECO:0000313" key="6">
    <source>
        <dbReference type="EMBL" id="CAK9024972.1"/>
    </source>
</evidence>
<accession>A0ABP0KDQ7</accession>
<evidence type="ECO:0000256" key="2">
    <source>
        <dbReference type="SAM" id="MobiDB-lite"/>
    </source>
</evidence>
<gene>
    <name evidence="5" type="ORF">SCF082_LOCUS16852</name>
    <name evidence="6" type="ORF">SCF082_LOCUS16865</name>
</gene>
<organism evidence="5 7">
    <name type="scientific">Durusdinium trenchii</name>
    <dbReference type="NCBI Taxonomy" id="1381693"/>
    <lineage>
        <taxon>Eukaryota</taxon>
        <taxon>Sar</taxon>
        <taxon>Alveolata</taxon>
        <taxon>Dinophyceae</taxon>
        <taxon>Suessiales</taxon>
        <taxon>Symbiodiniaceae</taxon>
        <taxon>Durusdinium</taxon>
    </lineage>
</organism>
<dbReference type="InterPro" id="IPR010994">
    <property type="entry name" value="RuvA_2-like"/>
</dbReference>